<dbReference type="GO" id="GO:0015627">
    <property type="term" value="C:type II protein secretion system complex"/>
    <property type="evidence" value="ECO:0007669"/>
    <property type="project" value="InterPro"/>
</dbReference>
<feature type="region of interest" description="Disordered" evidence="2">
    <location>
        <begin position="78"/>
        <end position="105"/>
    </location>
</feature>
<dbReference type="PANTHER" id="PTHR30093">
    <property type="entry name" value="GENERAL SECRETION PATHWAY PROTEIN G"/>
    <property type="match status" value="1"/>
</dbReference>
<accession>A0A1Q2MI42</accession>
<dbReference type="AlphaFoldDB" id="A0A1Q2MI42"/>
<dbReference type="Proteomes" id="UP000188181">
    <property type="component" value="Chromosome"/>
</dbReference>
<evidence type="ECO:0000256" key="3">
    <source>
        <dbReference type="SAM" id="Phobius"/>
    </source>
</evidence>
<evidence type="ECO:0000313" key="4">
    <source>
        <dbReference type="EMBL" id="AQQ71967.1"/>
    </source>
</evidence>
<gene>
    <name evidence="4" type="primary">xcpT_17</name>
    <name evidence="4" type="ORF">SMSP2_02346</name>
</gene>
<feature type="region of interest" description="Disordered" evidence="2">
    <location>
        <begin position="278"/>
        <end position="302"/>
    </location>
</feature>
<dbReference type="PRINTS" id="PR00813">
    <property type="entry name" value="BCTERIALGSPG"/>
</dbReference>
<protein>
    <submittedName>
        <fullName evidence="4">PilD-dependent protein PddA</fullName>
    </submittedName>
</protein>
<dbReference type="InterPro" id="IPR012902">
    <property type="entry name" value="N_methyl_site"/>
</dbReference>
<sequence length="316" mass="34412">MEYSSNKAGKPGFTLIELLVVISIIALLMAIMMPALSRVRESAKSTVCKSHIKQLVTAAMLWAEDNDGHVVPAMWHVPEKHPEDDTGMASSLRREATENGASLEPYTGSDAAKESSLYTCPSATKFGENFFSLSTSVFASTGDNRRGTISYGVNEFAVIYTGDKYVGTKGSPGVNGASYASWGDNNEYCLNRGKAKLAQIQKAASTVYFTDFSYPMVHNFMYNPLKVCYSPSPGSYAFVDTLANVPSGAQIVQARWHGKVDQQTGYGDSNIGWFDGSVTQEPEDFDDPEPVGSSGGGGFGGSRNKTYRWQRYFFDN</sequence>
<evidence type="ECO:0000256" key="1">
    <source>
        <dbReference type="ARBA" id="ARBA00022481"/>
    </source>
</evidence>
<feature type="transmembrane region" description="Helical" evidence="3">
    <location>
        <begin position="12"/>
        <end position="36"/>
    </location>
</feature>
<dbReference type="SUPFAM" id="SSF54523">
    <property type="entry name" value="Pili subunits"/>
    <property type="match status" value="1"/>
</dbReference>
<dbReference type="NCBIfam" id="TIGR02532">
    <property type="entry name" value="IV_pilin_GFxxxE"/>
    <property type="match status" value="1"/>
</dbReference>
<organism evidence="4 5">
    <name type="scientific">Limihaloglobus sulfuriphilus</name>
    <dbReference type="NCBI Taxonomy" id="1851148"/>
    <lineage>
        <taxon>Bacteria</taxon>
        <taxon>Pseudomonadati</taxon>
        <taxon>Planctomycetota</taxon>
        <taxon>Phycisphaerae</taxon>
        <taxon>Sedimentisphaerales</taxon>
        <taxon>Sedimentisphaeraceae</taxon>
        <taxon>Limihaloglobus</taxon>
    </lineage>
</organism>
<keyword evidence="1" id="KW-0488">Methylation</keyword>
<proteinExistence type="predicted"/>
<dbReference type="InterPro" id="IPR045584">
    <property type="entry name" value="Pilin-like"/>
</dbReference>
<reference evidence="5" key="1">
    <citation type="submission" date="2017-02" db="EMBL/GenBank/DDBJ databases">
        <title>Comparative genomics and description of representatives of a novel lineage of planctomycetes thriving in anoxic sediments.</title>
        <authorList>
            <person name="Spring S."/>
            <person name="Bunk B."/>
            <person name="Sproer C."/>
        </authorList>
    </citation>
    <scope>NUCLEOTIDE SEQUENCE [LARGE SCALE GENOMIC DNA]</scope>
    <source>
        <strain evidence="5">SM-Chi-D1</strain>
    </source>
</reference>
<dbReference type="STRING" id="1851148.SMSP2_02346"/>
<dbReference type="OrthoDB" id="257182at2"/>
<dbReference type="Gene3D" id="3.30.700.10">
    <property type="entry name" value="Glycoprotein, Type 4 Pilin"/>
    <property type="match status" value="1"/>
</dbReference>
<keyword evidence="3" id="KW-0472">Membrane</keyword>
<evidence type="ECO:0000313" key="5">
    <source>
        <dbReference type="Proteomes" id="UP000188181"/>
    </source>
</evidence>
<dbReference type="EMBL" id="CP019646">
    <property type="protein sequence ID" value="AQQ71967.1"/>
    <property type="molecule type" value="Genomic_DNA"/>
</dbReference>
<dbReference type="RefSeq" id="WP_146684207.1">
    <property type="nucleotide sequence ID" value="NZ_CP019646.1"/>
</dbReference>
<evidence type="ECO:0000256" key="2">
    <source>
        <dbReference type="SAM" id="MobiDB-lite"/>
    </source>
</evidence>
<keyword evidence="5" id="KW-1185">Reference proteome</keyword>
<dbReference type="Pfam" id="PF07963">
    <property type="entry name" value="N_methyl"/>
    <property type="match status" value="1"/>
</dbReference>
<dbReference type="GO" id="GO:0015628">
    <property type="term" value="P:protein secretion by the type II secretion system"/>
    <property type="evidence" value="ECO:0007669"/>
    <property type="project" value="InterPro"/>
</dbReference>
<dbReference type="KEGG" id="pbas:SMSP2_02346"/>
<dbReference type="InterPro" id="IPR000983">
    <property type="entry name" value="Bac_GSPG_pilin"/>
</dbReference>
<keyword evidence="3" id="KW-0812">Transmembrane</keyword>
<name>A0A1Q2MI42_9BACT</name>
<keyword evidence="3" id="KW-1133">Transmembrane helix</keyword>